<feature type="coiled-coil region" evidence="1">
    <location>
        <begin position="334"/>
        <end position="414"/>
    </location>
</feature>
<protein>
    <submittedName>
        <fullName evidence="2">Uncharacterized protein</fullName>
    </submittedName>
</protein>
<accession>A0A9P9ETB9</accession>
<reference evidence="2" key="1">
    <citation type="journal article" date="2021" name="Nat. Commun.">
        <title>Genetic determinants of endophytism in the Arabidopsis root mycobiome.</title>
        <authorList>
            <person name="Mesny F."/>
            <person name="Miyauchi S."/>
            <person name="Thiergart T."/>
            <person name="Pickel B."/>
            <person name="Atanasova L."/>
            <person name="Karlsson M."/>
            <person name="Huettel B."/>
            <person name="Barry K.W."/>
            <person name="Haridas S."/>
            <person name="Chen C."/>
            <person name="Bauer D."/>
            <person name="Andreopoulos W."/>
            <person name="Pangilinan J."/>
            <person name="LaButti K."/>
            <person name="Riley R."/>
            <person name="Lipzen A."/>
            <person name="Clum A."/>
            <person name="Drula E."/>
            <person name="Henrissat B."/>
            <person name="Kohler A."/>
            <person name="Grigoriev I.V."/>
            <person name="Martin F.M."/>
            <person name="Hacquard S."/>
        </authorList>
    </citation>
    <scope>NUCLEOTIDE SEQUENCE</scope>
    <source>
        <strain evidence="2">MPI-CAGE-AT-0021</strain>
    </source>
</reference>
<name>A0A9P9ETB9_9HYPO</name>
<gene>
    <name evidence="2" type="ORF">B0J13DRAFT_607620</name>
</gene>
<sequence>MFVYSGKLKWLSYGVDETFVVVLPSGPVRVGDVAYSFTQWTVDSKGVKKPNWFQNLVVDKVTKTATGDDTFAFKSHYYSFEATSKGGYAKLDLTMSKPGVKSLMTLDRIWQSDGAESTQPGRIWTGKINWLSYASDELAIFIAPEGLGEGKPILSLWQWTQDSAGNKKSPSFRQAVQKVDSSAPAGQVKFSYHSYYDVACTWDEKTEKLAVKMTENGTTKDIGEMTLAAIIDRHSHDFNPIEAAPSKAELEVRLPQPQDNLPRILTPMPFPKGLFDTLVHAASFIDQAGYLAKHAQERFIALDADLHTRDNQLKAAKTENGLATETVKKLQGDIAVEKVKNEEAVKQLAQARDDAEKEKNARIKKIEELQDLLQKGANHDASDHKILEATRKDLVAAQARVAELTKLLDAANAKVTALDALLKTEVAASSVLRNEKLGLEAALRVEKVSGEKLAREKTALKAENTNLNTKLGNLQTDLAAAKDKNKEQADIIADLQNKLANVTTERDDFVKKAETEKAAAKLRKERLEELQRQEDEIHKLRRQALGEDA</sequence>
<evidence type="ECO:0000313" key="3">
    <source>
        <dbReference type="Proteomes" id="UP000717696"/>
    </source>
</evidence>
<keyword evidence="1" id="KW-0175">Coiled coil</keyword>
<organism evidence="2 3">
    <name type="scientific">Dactylonectria estremocensis</name>
    <dbReference type="NCBI Taxonomy" id="1079267"/>
    <lineage>
        <taxon>Eukaryota</taxon>
        <taxon>Fungi</taxon>
        <taxon>Dikarya</taxon>
        <taxon>Ascomycota</taxon>
        <taxon>Pezizomycotina</taxon>
        <taxon>Sordariomycetes</taxon>
        <taxon>Hypocreomycetidae</taxon>
        <taxon>Hypocreales</taxon>
        <taxon>Nectriaceae</taxon>
        <taxon>Dactylonectria</taxon>
    </lineage>
</organism>
<proteinExistence type="predicted"/>
<dbReference type="EMBL" id="JAGMUU010000010">
    <property type="protein sequence ID" value="KAH7144206.1"/>
    <property type="molecule type" value="Genomic_DNA"/>
</dbReference>
<evidence type="ECO:0000256" key="1">
    <source>
        <dbReference type="SAM" id="Coils"/>
    </source>
</evidence>
<feature type="coiled-coil region" evidence="1">
    <location>
        <begin position="457"/>
        <end position="547"/>
    </location>
</feature>
<dbReference type="OrthoDB" id="4332097at2759"/>
<dbReference type="AlphaFoldDB" id="A0A9P9ETB9"/>
<evidence type="ECO:0000313" key="2">
    <source>
        <dbReference type="EMBL" id="KAH7144206.1"/>
    </source>
</evidence>
<comment type="caution">
    <text evidence="2">The sequence shown here is derived from an EMBL/GenBank/DDBJ whole genome shotgun (WGS) entry which is preliminary data.</text>
</comment>
<dbReference type="Proteomes" id="UP000717696">
    <property type="component" value="Unassembled WGS sequence"/>
</dbReference>
<keyword evidence="3" id="KW-1185">Reference proteome</keyword>